<protein>
    <recommendedName>
        <fullName evidence="3 9">Mediator of RNA polymerase II transcription subunit 13</fullName>
    </recommendedName>
</protein>
<dbReference type="InterPro" id="IPR051139">
    <property type="entry name" value="Mediator_complx_sub13"/>
</dbReference>
<evidence type="ECO:0000259" key="10">
    <source>
        <dbReference type="Pfam" id="PF06333"/>
    </source>
</evidence>
<dbReference type="GO" id="GO:0003713">
    <property type="term" value="F:transcription coactivator activity"/>
    <property type="evidence" value="ECO:0007669"/>
    <property type="project" value="TreeGrafter"/>
</dbReference>
<evidence type="ECO:0000256" key="3">
    <source>
        <dbReference type="ARBA" id="ARBA00019618"/>
    </source>
</evidence>
<evidence type="ECO:0000313" key="11">
    <source>
        <dbReference type="EMBL" id="CAB4044035.1"/>
    </source>
</evidence>
<dbReference type="PANTHER" id="PTHR48249:SF3">
    <property type="entry name" value="MEDIATOR OF RNA POLYMERASE II TRANSCRIPTION SUBUNIT 13"/>
    <property type="match status" value="1"/>
</dbReference>
<comment type="function">
    <text evidence="9">Component of the Mediator complex, a coactivator involved in regulated transcription of nearly all RNA polymerase II-dependent genes. Mediator functions as a bridge to convey information from gene-specific regulatory proteins to the basal RNA polymerase II transcription machinery. Mediator is recruited to promoters by direct interactions with regulatory proteins and serves as a scaffold for the assembly of a functional preinitiation complex with RNA polymerase II and the general transcription factors.</text>
</comment>
<evidence type="ECO:0000256" key="4">
    <source>
        <dbReference type="ARBA" id="ARBA00022491"/>
    </source>
</evidence>
<dbReference type="EMBL" id="CACRXK020033847">
    <property type="protein sequence ID" value="CAB4044035.1"/>
    <property type="molecule type" value="Genomic_DNA"/>
</dbReference>
<organism evidence="11 12">
    <name type="scientific">Paramuricea clavata</name>
    <name type="common">Red gorgonian</name>
    <name type="synonym">Violescent sea-whip</name>
    <dbReference type="NCBI Taxonomy" id="317549"/>
    <lineage>
        <taxon>Eukaryota</taxon>
        <taxon>Metazoa</taxon>
        <taxon>Cnidaria</taxon>
        <taxon>Anthozoa</taxon>
        <taxon>Octocorallia</taxon>
        <taxon>Malacalcyonacea</taxon>
        <taxon>Plexauridae</taxon>
        <taxon>Paramuricea</taxon>
    </lineage>
</organism>
<keyword evidence="6 9" id="KW-0010">Activator</keyword>
<comment type="subcellular location">
    <subcellularLocation>
        <location evidence="1 9">Nucleus</location>
    </subcellularLocation>
</comment>
<dbReference type="AlphaFoldDB" id="A0A6S7KEX7"/>
<comment type="caution">
    <text evidence="11">The sequence shown here is derived from an EMBL/GenBank/DDBJ whole genome shotgun (WGS) entry which is preliminary data.</text>
</comment>
<evidence type="ECO:0000256" key="6">
    <source>
        <dbReference type="ARBA" id="ARBA00023159"/>
    </source>
</evidence>
<dbReference type="GO" id="GO:0045944">
    <property type="term" value="P:positive regulation of transcription by RNA polymerase II"/>
    <property type="evidence" value="ECO:0007669"/>
    <property type="project" value="TreeGrafter"/>
</dbReference>
<evidence type="ECO:0000256" key="8">
    <source>
        <dbReference type="ARBA" id="ARBA00023242"/>
    </source>
</evidence>
<feature type="domain" description="Mediator complex subunit Med13 C-terminal" evidence="10">
    <location>
        <begin position="15"/>
        <end position="155"/>
    </location>
</feature>
<keyword evidence="5 9" id="KW-0805">Transcription regulation</keyword>
<accession>A0A6S7KEX7</accession>
<evidence type="ECO:0000256" key="5">
    <source>
        <dbReference type="ARBA" id="ARBA00023015"/>
    </source>
</evidence>
<keyword evidence="4 9" id="KW-0678">Repressor</keyword>
<sequence length="190" mass="21761">METFVTVVEPCGLTAKQRRTRLRIKALRRLWEFCQGITSSTVADWRLVIGKLGTFSRHELRDWDEIIRGHSSSECTDRCDACSSLRSHARFQSVSVVSLHNELCIRVHLAKVTTAFNNYREPDTTIVESVTRQRISTSFIVINIENSQSTRLAQLDGIHDMDERVGLDSELMMSEPNTEDDDELPMMPLF</sequence>
<evidence type="ECO:0000256" key="2">
    <source>
        <dbReference type="ARBA" id="ARBA00009354"/>
    </source>
</evidence>
<keyword evidence="8 9" id="KW-0539">Nucleus</keyword>
<dbReference type="InterPro" id="IPR009401">
    <property type="entry name" value="Med13_C"/>
</dbReference>
<dbReference type="PANTHER" id="PTHR48249">
    <property type="entry name" value="MEDIATOR OF RNA POLYMERASE II TRANSCRIPTION SUBUNIT 13"/>
    <property type="match status" value="1"/>
</dbReference>
<keyword evidence="12" id="KW-1185">Reference proteome</keyword>
<feature type="non-terminal residue" evidence="11">
    <location>
        <position position="190"/>
    </location>
</feature>
<evidence type="ECO:0000256" key="9">
    <source>
        <dbReference type="RuleBase" id="RU364134"/>
    </source>
</evidence>
<proteinExistence type="inferred from homology"/>
<dbReference type="GO" id="GO:0016592">
    <property type="term" value="C:mediator complex"/>
    <property type="evidence" value="ECO:0007669"/>
    <property type="project" value="InterPro"/>
</dbReference>
<dbReference type="Pfam" id="PF06333">
    <property type="entry name" value="Med13_C"/>
    <property type="match status" value="1"/>
</dbReference>
<evidence type="ECO:0000313" key="12">
    <source>
        <dbReference type="Proteomes" id="UP001152795"/>
    </source>
</evidence>
<comment type="similarity">
    <text evidence="2 9">Belongs to the Mediator complex subunit 13 family.</text>
</comment>
<gene>
    <name evidence="11" type="ORF">PACLA_8A088120</name>
</gene>
<name>A0A6S7KEX7_PARCT</name>
<keyword evidence="7 9" id="KW-0804">Transcription</keyword>
<dbReference type="Proteomes" id="UP001152795">
    <property type="component" value="Unassembled WGS sequence"/>
</dbReference>
<reference evidence="11" key="1">
    <citation type="submission" date="2020-04" db="EMBL/GenBank/DDBJ databases">
        <authorList>
            <person name="Alioto T."/>
            <person name="Alioto T."/>
            <person name="Gomez Garrido J."/>
        </authorList>
    </citation>
    <scope>NUCLEOTIDE SEQUENCE</scope>
    <source>
        <strain evidence="11">A484AB</strain>
    </source>
</reference>
<comment type="subunit">
    <text evidence="9">Component of the Mediator complex.</text>
</comment>
<evidence type="ECO:0000256" key="7">
    <source>
        <dbReference type="ARBA" id="ARBA00023163"/>
    </source>
</evidence>
<evidence type="ECO:0000256" key="1">
    <source>
        <dbReference type="ARBA" id="ARBA00004123"/>
    </source>
</evidence>
<dbReference type="OrthoDB" id="103819at2759"/>